<evidence type="ECO:0000313" key="1">
    <source>
        <dbReference type="EMBL" id="SDE22922.1"/>
    </source>
</evidence>
<dbReference type="EMBL" id="FNAS01000005">
    <property type="protein sequence ID" value="SDE22922.1"/>
    <property type="molecule type" value="Genomic_DNA"/>
</dbReference>
<dbReference type="Proteomes" id="UP000198517">
    <property type="component" value="Unassembled WGS sequence"/>
</dbReference>
<evidence type="ECO:0000313" key="2">
    <source>
        <dbReference type="Proteomes" id="UP000198517"/>
    </source>
</evidence>
<protein>
    <submittedName>
        <fullName evidence="1">Uncharacterized protein</fullName>
    </submittedName>
</protein>
<keyword evidence="2" id="KW-1185">Reference proteome</keyword>
<sequence length="52" mass="6196">MKKYYYIYIVISLGKDRKLVSLELKFSVDTNDGYFGLYRDYSFLLKNTDNAI</sequence>
<gene>
    <name evidence="1" type="ORF">SAMN05421544_10556</name>
</gene>
<dbReference type="RefSeq" id="WP_176763236.1">
    <property type="nucleotide sequence ID" value="NZ_FNAS01000005.1"/>
</dbReference>
<organism evidence="1 2">
    <name type="scientific">Riemerella columbipharyngis</name>
    <dbReference type="NCBI Taxonomy" id="1071918"/>
    <lineage>
        <taxon>Bacteria</taxon>
        <taxon>Pseudomonadati</taxon>
        <taxon>Bacteroidota</taxon>
        <taxon>Flavobacteriia</taxon>
        <taxon>Flavobacteriales</taxon>
        <taxon>Weeksellaceae</taxon>
        <taxon>Riemerella</taxon>
    </lineage>
</organism>
<proteinExistence type="predicted"/>
<dbReference type="AlphaFoldDB" id="A0A1G7B7I3"/>
<reference evidence="1 2" key="1">
    <citation type="submission" date="2016-10" db="EMBL/GenBank/DDBJ databases">
        <authorList>
            <person name="de Groot N.N."/>
        </authorList>
    </citation>
    <scope>NUCLEOTIDE SEQUENCE [LARGE SCALE GENOMIC DNA]</scope>
    <source>
        <strain evidence="1 2">DSM 24015</strain>
    </source>
</reference>
<accession>A0A1G7B7I3</accession>
<name>A0A1G7B7I3_9FLAO</name>